<dbReference type="Proteomes" id="UP000177941">
    <property type="component" value="Unassembled WGS sequence"/>
</dbReference>
<organism evidence="9 10">
    <name type="scientific">Candidatus Andersenbacteria bacterium RIFCSPHIGHO2_12_FULL_45_11b</name>
    <dbReference type="NCBI Taxonomy" id="1797282"/>
    <lineage>
        <taxon>Bacteria</taxon>
        <taxon>Candidatus Anderseniibacteriota</taxon>
    </lineage>
</organism>
<dbReference type="PANTHER" id="PTHR33653">
    <property type="entry name" value="RIBONUCLEASE VAPC2"/>
    <property type="match status" value="1"/>
</dbReference>
<evidence type="ECO:0000313" key="10">
    <source>
        <dbReference type="Proteomes" id="UP000177941"/>
    </source>
</evidence>
<dbReference type="Pfam" id="PF01850">
    <property type="entry name" value="PIN"/>
    <property type="match status" value="1"/>
</dbReference>
<dbReference type="Gene3D" id="3.40.50.1010">
    <property type="entry name" value="5'-nuclease"/>
    <property type="match status" value="1"/>
</dbReference>
<dbReference type="CDD" id="cd18738">
    <property type="entry name" value="PIN_VapC4-5_FitB-like"/>
    <property type="match status" value="1"/>
</dbReference>
<feature type="domain" description="PIN" evidence="8">
    <location>
        <begin position="1"/>
        <end position="111"/>
    </location>
</feature>
<proteinExistence type="inferred from homology"/>
<evidence type="ECO:0000313" key="9">
    <source>
        <dbReference type="EMBL" id="OGY37553.1"/>
    </source>
</evidence>
<name>A0A1G1XBW2_9BACT</name>
<dbReference type="InterPro" id="IPR050556">
    <property type="entry name" value="Type_II_TA_system_RNase"/>
</dbReference>
<dbReference type="InterPro" id="IPR002716">
    <property type="entry name" value="PIN_dom"/>
</dbReference>
<dbReference type="EMBL" id="MHHS01000006">
    <property type="protein sequence ID" value="OGY37553.1"/>
    <property type="molecule type" value="Genomic_DNA"/>
</dbReference>
<comment type="cofactor">
    <cofactor evidence="1">
        <name>Mg(2+)</name>
        <dbReference type="ChEBI" id="CHEBI:18420"/>
    </cofactor>
</comment>
<sequence length="118" mass="13194">MLCDTNILIAYLNGEQGIAHMLHDSKKQLYISAITVIEVLAFPKLSKQEIDIIQAFLQSFEIVDLDTKLALDAAFLCRRYKLKAPDSIIAATGLILGIPLATRDKAFKKVKNLEVMEM</sequence>
<keyword evidence="4" id="KW-0479">Metal-binding</keyword>
<comment type="similarity">
    <text evidence="7">Belongs to the PINc/VapC protein family.</text>
</comment>
<reference evidence="9 10" key="1">
    <citation type="journal article" date="2016" name="Nat. Commun.">
        <title>Thousands of microbial genomes shed light on interconnected biogeochemical processes in an aquifer system.</title>
        <authorList>
            <person name="Anantharaman K."/>
            <person name="Brown C.T."/>
            <person name="Hug L.A."/>
            <person name="Sharon I."/>
            <person name="Castelle C.J."/>
            <person name="Probst A.J."/>
            <person name="Thomas B.C."/>
            <person name="Singh A."/>
            <person name="Wilkins M.J."/>
            <person name="Karaoz U."/>
            <person name="Brodie E.L."/>
            <person name="Williams K.H."/>
            <person name="Hubbard S.S."/>
            <person name="Banfield J.F."/>
        </authorList>
    </citation>
    <scope>NUCLEOTIDE SEQUENCE [LARGE SCALE GENOMIC DNA]</scope>
</reference>
<evidence type="ECO:0000259" key="8">
    <source>
        <dbReference type="Pfam" id="PF01850"/>
    </source>
</evidence>
<dbReference type="SUPFAM" id="SSF88723">
    <property type="entry name" value="PIN domain-like"/>
    <property type="match status" value="1"/>
</dbReference>
<protein>
    <recommendedName>
        <fullName evidence="8">PIN domain-containing protein</fullName>
    </recommendedName>
</protein>
<dbReference type="GO" id="GO:0004518">
    <property type="term" value="F:nuclease activity"/>
    <property type="evidence" value="ECO:0007669"/>
    <property type="project" value="UniProtKB-KW"/>
</dbReference>
<gene>
    <name evidence="9" type="ORF">A3E36_04800</name>
</gene>
<keyword evidence="3" id="KW-0540">Nuclease</keyword>
<dbReference type="PANTHER" id="PTHR33653:SF1">
    <property type="entry name" value="RIBONUCLEASE VAPC2"/>
    <property type="match status" value="1"/>
</dbReference>
<comment type="caution">
    <text evidence="9">The sequence shown here is derived from an EMBL/GenBank/DDBJ whole genome shotgun (WGS) entry which is preliminary data.</text>
</comment>
<dbReference type="InterPro" id="IPR029060">
    <property type="entry name" value="PIN-like_dom_sf"/>
</dbReference>
<evidence type="ECO:0000256" key="6">
    <source>
        <dbReference type="ARBA" id="ARBA00022842"/>
    </source>
</evidence>
<evidence type="ECO:0000256" key="7">
    <source>
        <dbReference type="ARBA" id="ARBA00038093"/>
    </source>
</evidence>
<evidence type="ECO:0000256" key="1">
    <source>
        <dbReference type="ARBA" id="ARBA00001946"/>
    </source>
</evidence>
<evidence type="ECO:0000256" key="5">
    <source>
        <dbReference type="ARBA" id="ARBA00022801"/>
    </source>
</evidence>
<dbReference type="AlphaFoldDB" id="A0A1G1XBW2"/>
<keyword evidence="5" id="KW-0378">Hydrolase</keyword>
<dbReference type="GO" id="GO:0016787">
    <property type="term" value="F:hydrolase activity"/>
    <property type="evidence" value="ECO:0007669"/>
    <property type="project" value="UniProtKB-KW"/>
</dbReference>
<evidence type="ECO:0000256" key="2">
    <source>
        <dbReference type="ARBA" id="ARBA00022649"/>
    </source>
</evidence>
<dbReference type="GO" id="GO:0046872">
    <property type="term" value="F:metal ion binding"/>
    <property type="evidence" value="ECO:0007669"/>
    <property type="project" value="UniProtKB-KW"/>
</dbReference>
<evidence type="ECO:0000256" key="4">
    <source>
        <dbReference type="ARBA" id="ARBA00022723"/>
    </source>
</evidence>
<evidence type="ECO:0000256" key="3">
    <source>
        <dbReference type="ARBA" id="ARBA00022722"/>
    </source>
</evidence>
<accession>A0A1G1XBW2</accession>
<keyword evidence="6" id="KW-0460">Magnesium</keyword>
<keyword evidence="2" id="KW-1277">Toxin-antitoxin system</keyword>